<dbReference type="SUPFAM" id="SSF52402">
    <property type="entry name" value="Adenine nucleotide alpha hydrolases-like"/>
    <property type="match status" value="1"/>
</dbReference>
<dbReference type="InterPro" id="IPR006016">
    <property type="entry name" value="UspA"/>
</dbReference>
<feature type="region of interest" description="Disordered" evidence="1">
    <location>
        <begin position="262"/>
        <end position="309"/>
    </location>
</feature>
<dbReference type="STRING" id="1081105.A0A166ZXM8"/>
<feature type="compositionally biased region" description="Basic and acidic residues" evidence="1">
    <location>
        <begin position="349"/>
        <end position="364"/>
    </location>
</feature>
<evidence type="ECO:0000256" key="1">
    <source>
        <dbReference type="SAM" id="MobiDB-lite"/>
    </source>
</evidence>
<evidence type="ECO:0000259" key="2">
    <source>
        <dbReference type="Pfam" id="PF00582"/>
    </source>
</evidence>
<dbReference type="Gene3D" id="3.40.50.620">
    <property type="entry name" value="HUPs"/>
    <property type="match status" value="1"/>
</dbReference>
<proteinExistence type="predicted"/>
<accession>A0A166ZXM8</accession>
<dbReference type="Pfam" id="PF00582">
    <property type="entry name" value="Usp"/>
    <property type="match status" value="1"/>
</dbReference>
<protein>
    <submittedName>
        <fullName evidence="3">Universal stress protein</fullName>
    </submittedName>
</protein>
<feature type="compositionally biased region" description="Polar residues" evidence="1">
    <location>
        <begin position="475"/>
        <end position="487"/>
    </location>
</feature>
<keyword evidence="4" id="KW-1185">Reference proteome</keyword>
<dbReference type="AlphaFoldDB" id="A0A166ZXM8"/>
<dbReference type="InterPro" id="IPR014729">
    <property type="entry name" value="Rossmann-like_a/b/a_fold"/>
</dbReference>
<sequence>MKTTLTETNNDRFQHHVGFDNVPSGEATKNNTLSLTLNVRHKGYQARRRSRSFMVGVDEHSYSDYAIQWLLDELVDDGDEIVCVRVIEKEIRYNDKQYQEDAANVMQNILAKNGANRAISFVLEYAVGKLHATFQKLIQMYQPAMLIVGTRGRSLGGIQGLVNSRNSFSKYCLQYSPVPVVVVRPTEKRIKKKVKRANDTNRQTYLGMLAASHGLHEADSETSSTYELEPQASPDEEAHQVAKALGLPAAFDPTIKPLRDSLLPRSRASSPNPAANGTPDRPALDRSPGSAGGDTEEEEEEEEEEFDVVDGMDALNQQQKLEQLHKMEVGEAAALRKGVEDEEESDEPQESKDAVGFDGARGDGSRTSVYLSGWRCETSVSLRPRGGSQPSVQKDKQLAIGTSAVEFMREQGAGPNYDMDNFSLSFSEPETTVSMVDGLGWSCVATPHNSETSYPMPMDNFERLPRPHSAPARSRNYSPRPSKSNDGSVGAGLRRTRFLFAWLGGRYREAVKAAEARRQPQHLLDENIIATDFAVGARRKRDGNYVMEARDVTRVAEQPEHALLLDRISAPLLPTQGSQGPVRETKRSTR</sequence>
<comment type="caution">
    <text evidence="3">The sequence shown here is derived from an EMBL/GenBank/DDBJ whole genome shotgun (WGS) entry which is preliminary data.</text>
</comment>
<feature type="region of interest" description="Disordered" evidence="1">
    <location>
        <begin position="454"/>
        <end position="490"/>
    </location>
</feature>
<dbReference type="Proteomes" id="UP000243498">
    <property type="component" value="Unassembled WGS sequence"/>
</dbReference>
<dbReference type="PANTHER" id="PTHR47815:SF1">
    <property type="entry name" value="UNIVERSAL STRESS PROTEIN A FAMILY PROTEIN C25B2.10"/>
    <property type="match status" value="1"/>
</dbReference>
<feature type="compositionally biased region" description="Acidic residues" evidence="1">
    <location>
        <begin position="294"/>
        <end position="309"/>
    </location>
</feature>
<feature type="domain" description="UspA" evidence="2">
    <location>
        <begin position="52"/>
        <end position="184"/>
    </location>
</feature>
<name>A0A166ZXM8_METRR</name>
<evidence type="ECO:0000313" key="4">
    <source>
        <dbReference type="Proteomes" id="UP000243498"/>
    </source>
</evidence>
<dbReference type="EMBL" id="AZHC01000026">
    <property type="protein sequence ID" value="OAA38345.1"/>
    <property type="molecule type" value="Genomic_DNA"/>
</dbReference>
<feature type="region of interest" description="Disordered" evidence="1">
    <location>
        <begin position="214"/>
        <end position="240"/>
    </location>
</feature>
<reference evidence="3 4" key="1">
    <citation type="journal article" date="2016" name="Genome Biol. Evol.">
        <title>Divergent and convergent evolution of fungal pathogenicity.</title>
        <authorList>
            <person name="Shang Y."/>
            <person name="Xiao G."/>
            <person name="Zheng P."/>
            <person name="Cen K."/>
            <person name="Zhan S."/>
            <person name="Wang C."/>
        </authorList>
    </citation>
    <scope>NUCLEOTIDE SEQUENCE [LARGE SCALE GENOMIC DNA]</scope>
    <source>
        <strain evidence="3 4">RCEF 4871</strain>
    </source>
</reference>
<dbReference type="PANTHER" id="PTHR47815">
    <property type="entry name" value="UNIVERSAL STRESS PROTEIN A FAMILY PROTEIN C25B2.10"/>
    <property type="match status" value="1"/>
</dbReference>
<dbReference type="CDD" id="cd23659">
    <property type="entry name" value="USP_At3g01520-like"/>
    <property type="match status" value="1"/>
</dbReference>
<gene>
    <name evidence="3" type="ORF">NOR_06735</name>
</gene>
<evidence type="ECO:0000313" key="3">
    <source>
        <dbReference type="EMBL" id="OAA38345.1"/>
    </source>
</evidence>
<feature type="region of interest" description="Disordered" evidence="1">
    <location>
        <begin position="336"/>
        <end position="364"/>
    </location>
</feature>
<organism evidence="3 4">
    <name type="scientific">Metarhizium rileyi (strain RCEF 4871)</name>
    <name type="common">Nomuraea rileyi</name>
    <dbReference type="NCBI Taxonomy" id="1649241"/>
    <lineage>
        <taxon>Eukaryota</taxon>
        <taxon>Fungi</taxon>
        <taxon>Dikarya</taxon>
        <taxon>Ascomycota</taxon>
        <taxon>Pezizomycotina</taxon>
        <taxon>Sordariomycetes</taxon>
        <taxon>Hypocreomycetidae</taxon>
        <taxon>Hypocreales</taxon>
        <taxon>Clavicipitaceae</taxon>
        <taxon>Metarhizium</taxon>
    </lineage>
</organism>
<dbReference type="OrthoDB" id="843225at2759"/>